<organism evidence="1 2">
    <name type="scientific">Clunio marinus</name>
    <dbReference type="NCBI Taxonomy" id="568069"/>
    <lineage>
        <taxon>Eukaryota</taxon>
        <taxon>Metazoa</taxon>
        <taxon>Ecdysozoa</taxon>
        <taxon>Arthropoda</taxon>
        <taxon>Hexapoda</taxon>
        <taxon>Insecta</taxon>
        <taxon>Pterygota</taxon>
        <taxon>Neoptera</taxon>
        <taxon>Endopterygota</taxon>
        <taxon>Diptera</taxon>
        <taxon>Nematocera</taxon>
        <taxon>Chironomoidea</taxon>
        <taxon>Chironomidae</taxon>
        <taxon>Clunio</taxon>
    </lineage>
</organism>
<sequence>MEPERYISKLNIKLPLAPSGVTLLNYDVLKKVAKSSKEHFSQRHFIPKPYSLDTKQEEQTH</sequence>
<keyword evidence="2" id="KW-1185">Reference proteome</keyword>
<reference evidence="1 2" key="1">
    <citation type="submission" date="2015-04" db="EMBL/GenBank/DDBJ databases">
        <authorList>
            <person name="Syromyatnikov M.Y."/>
            <person name="Popov V.N."/>
        </authorList>
    </citation>
    <scope>NUCLEOTIDE SEQUENCE [LARGE SCALE GENOMIC DNA]</scope>
</reference>
<gene>
    <name evidence="1" type="ORF">CLUMA_CG020503</name>
</gene>
<name>A0A1J1J6E1_9DIPT</name>
<dbReference type="AlphaFoldDB" id="A0A1J1J6E1"/>
<protein>
    <submittedName>
        <fullName evidence="1">CLUMA_CG020503, isoform A</fullName>
    </submittedName>
</protein>
<evidence type="ECO:0000313" key="1">
    <source>
        <dbReference type="EMBL" id="CRL07538.1"/>
    </source>
</evidence>
<accession>A0A1J1J6E1</accession>
<dbReference type="Proteomes" id="UP000183832">
    <property type="component" value="Unassembled WGS sequence"/>
</dbReference>
<proteinExistence type="predicted"/>
<evidence type="ECO:0000313" key="2">
    <source>
        <dbReference type="Proteomes" id="UP000183832"/>
    </source>
</evidence>
<dbReference type="EMBL" id="CVRI01000072">
    <property type="protein sequence ID" value="CRL07538.1"/>
    <property type="molecule type" value="Genomic_DNA"/>
</dbReference>